<organism evidence="1 2">
    <name type="scientific">Tegillarca granosa</name>
    <name type="common">Malaysian cockle</name>
    <name type="synonym">Anadara granosa</name>
    <dbReference type="NCBI Taxonomy" id="220873"/>
    <lineage>
        <taxon>Eukaryota</taxon>
        <taxon>Metazoa</taxon>
        <taxon>Spiralia</taxon>
        <taxon>Lophotrochozoa</taxon>
        <taxon>Mollusca</taxon>
        <taxon>Bivalvia</taxon>
        <taxon>Autobranchia</taxon>
        <taxon>Pteriomorphia</taxon>
        <taxon>Arcoida</taxon>
        <taxon>Arcoidea</taxon>
        <taxon>Arcidae</taxon>
        <taxon>Tegillarca</taxon>
    </lineage>
</organism>
<sequence length="147" mass="16347">MLNFSYSTSCLIQATETRPQFTATVGSFCQQKKHISDSLSGNVQSNAPLPLVLPPHVYDHSLQLLLVSSLNEIPSSHSQPIVGKKIDFNQENINSISSVCSTDFFNTLFIQFSFVMGNVNLEVDTRVLQTFHSRTSLLVNVLSRDII</sequence>
<dbReference type="Proteomes" id="UP001217089">
    <property type="component" value="Unassembled WGS sequence"/>
</dbReference>
<reference evidence="1 2" key="1">
    <citation type="submission" date="2022-12" db="EMBL/GenBank/DDBJ databases">
        <title>Chromosome-level genome of Tegillarca granosa.</title>
        <authorList>
            <person name="Kim J."/>
        </authorList>
    </citation>
    <scope>NUCLEOTIDE SEQUENCE [LARGE SCALE GENOMIC DNA]</scope>
    <source>
        <strain evidence="1">Teg-2019</strain>
        <tissue evidence="1">Adductor muscle</tissue>
    </source>
</reference>
<dbReference type="EMBL" id="JARBDR010000216">
    <property type="protein sequence ID" value="KAJ8317830.1"/>
    <property type="molecule type" value="Genomic_DNA"/>
</dbReference>
<protein>
    <submittedName>
        <fullName evidence="1">Uncharacterized protein</fullName>
    </submittedName>
</protein>
<name>A0ABQ9FNJ8_TEGGR</name>
<comment type="caution">
    <text evidence="1">The sequence shown here is derived from an EMBL/GenBank/DDBJ whole genome shotgun (WGS) entry which is preliminary data.</text>
</comment>
<keyword evidence="2" id="KW-1185">Reference proteome</keyword>
<gene>
    <name evidence="1" type="ORF">KUTeg_004617</name>
</gene>
<accession>A0ABQ9FNJ8</accession>
<evidence type="ECO:0000313" key="2">
    <source>
        <dbReference type="Proteomes" id="UP001217089"/>
    </source>
</evidence>
<evidence type="ECO:0000313" key="1">
    <source>
        <dbReference type="EMBL" id="KAJ8317830.1"/>
    </source>
</evidence>
<proteinExistence type="predicted"/>